<evidence type="ECO:0000313" key="3">
    <source>
        <dbReference type="Proteomes" id="UP001066276"/>
    </source>
</evidence>
<sequence>MRTCSRAICKDPPDEDSMTPTLWDVYHINIEVLRLIVTQGGKGFSNHSVALCSRGVGGFLPWAWHHWIMAAGAKEEGPTPGSCSHDSDLRGPGEWGTPSLGLKDAV</sequence>
<accession>A0AAV7VT07</accession>
<gene>
    <name evidence="2" type="ORF">NDU88_006992</name>
</gene>
<evidence type="ECO:0000256" key="1">
    <source>
        <dbReference type="SAM" id="MobiDB-lite"/>
    </source>
</evidence>
<dbReference type="EMBL" id="JANPWB010000003">
    <property type="protein sequence ID" value="KAJ1203199.1"/>
    <property type="molecule type" value="Genomic_DNA"/>
</dbReference>
<comment type="caution">
    <text evidence="2">The sequence shown here is derived from an EMBL/GenBank/DDBJ whole genome shotgun (WGS) entry which is preliminary data.</text>
</comment>
<organism evidence="2 3">
    <name type="scientific">Pleurodeles waltl</name>
    <name type="common">Iberian ribbed newt</name>
    <dbReference type="NCBI Taxonomy" id="8319"/>
    <lineage>
        <taxon>Eukaryota</taxon>
        <taxon>Metazoa</taxon>
        <taxon>Chordata</taxon>
        <taxon>Craniata</taxon>
        <taxon>Vertebrata</taxon>
        <taxon>Euteleostomi</taxon>
        <taxon>Amphibia</taxon>
        <taxon>Batrachia</taxon>
        <taxon>Caudata</taxon>
        <taxon>Salamandroidea</taxon>
        <taxon>Salamandridae</taxon>
        <taxon>Pleurodelinae</taxon>
        <taxon>Pleurodeles</taxon>
    </lineage>
</organism>
<reference evidence="2" key="1">
    <citation type="journal article" date="2022" name="bioRxiv">
        <title>Sequencing and chromosome-scale assembly of the giantPleurodeles waltlgenome.</title>
        <authorList>
            <person name="Brown T."/>
            <person name="Elewa A."/>
            <person name="Iarovenko S."/>
            <person name="Subramanian E."/>
            <person name="Araus A.J."/>
            <person name="Petzold A."/>
            <person name="Susuki M."/>
            <person name="Suzuki K.-i.T."/>
            <person name="Hayashi T."/>
            <person name="Toyoda A."/>
            <person name="Oliveira C."/>
            <person name="Osipova E."/>
            <person name="Leigh N.D."/>
            <person name="Simon A."/>
            <person name="Yun M.H."/>
        </authorList>
    </citation>
    <scope>NUCLEOTIDE SEQUENCE</scope>
    <source>
        <strain evidence="2">20211129_DDA</strain>
        <tissue evidence="2">Liver</tissue>
    </source>
</reference>
<evidence type="ECO:0000313" key="2">
    <source>
        <dbReference type="EMBL" id="KAJ1203199.1"/>
    </source>
</evidence>
<keyword evidence="3" id="KW-1185">Reference proteome</keyword>
<protein>
    <submittedName>
        <fullName evidence="2">Uncharacterized protein</fullName>
    </submittedName>
</protein>
<dbReference type="Proteomes" id="UP001066276">
    <property type="component" value="Chromosome 2_1"/>
</dbReference>
<proteinExistence type="predicted"/>
<feature type="region of interest" description="Disordered" evidence="1">
    <location>
        <begin position="74"/>
        <end position="106"/>
    </location>
</feature>
<name>A0AAV7VT07_PLEWA</name>
<dbReference type="AlphaFoldDB" id="A0AAV7VT07"/>